<comment type="caution">
    <text evidence="2">The sequence shown here is derived from an EMBL/GenBank/DDBJ whole genome shotgun (WGS) entry which is preliminary data.</text>
</comment>
<dbReference type="Gene3D" id="3.90.79.10">
    <property type="entry name" value="Nucleoside Triphosphate Pyrophosphohydrolase"/>
    <property type="match status" value="1"/>
</dbReference>
<keyword evidence="3" id="KW-1185">Reference proteome</keyword>
<proteinExistence type="predicted"/>
<sequence length="318" mass="36451">MSETLPTPPFTNLQLVEQVDSWPYFTKDPDAYRRHMQNYYYFLIDGYDKPFGYVHKRFISGISWPKYWKLDHNKRFLTLTTGSNLKTRTHLLDETLRKAYDSPNGTLLGHWANEQFPLYSSTGEHVLDLDGYGVDMLGIVNFSVHLTAWVMTAEGIKIWVPRRAWTKMSFPGMLDNTVGGSLATGEKPIDGMVRECEEEICLDPAYTRSHIKACGTLSFQLTVDDMLNPGCQHQVQYVYEMELGQDAVPRIGDGEVGELHLLSLEELTNAMRNGEVKLTCNMTCLAFFIRRGYITADNEPDIIEICSRLHRYHDLFIA</sequence>
<reference evidence="2" key="1">
    <citation type="journal article" date="2023" name="Mol. Phylogenet. Evol.">
        <title>Genome-scale phylogeny and comparative genomics of the fungal order Sordariales.</title>
        <authorList>
            <person name="Hensen N."/>
            <person name="Bonometti L."/>
            <person name="Westerberg I."/>
            <person name="Brannstrom I.O."/>
            <person name="Guillou S."/>
            <person name="Cros-Aarteil S."/>
            <person name="Calhoun S."/>
            <person name="Haridas S."/>
            <person name="Kuo A."/>
            <person name="Mondo S."/>
            <person name="Pangilinan J."/>
            <person name="Riley R."/>
            <person name="LaButti K."/>
            <person name="Andreopoulos B."/>
            <person name="Lipzen A."/>
            <person name="Chen C."/>
            <person name="Yan M."/>
            <person name="Daum C."/>
            <person name="Ng V."/>
            <person name="Clum A."/>
            <person name="Steindorff A."/>
            <person name="Ohm R.A."/>
            <person name="Martin F."/>
            <person name="Silar P."/>
            <person name="Natvig D.O."/>
            <person name="Lalanne C."/>
            <person name="Gautier V."/>
            <person name="Ament-Velasquez S.L."/>
            <person name="Kruys A."/>
            <person name="Hutchinson M.I."/>
            <person name="Powell A.J."/>
            <person name="Barry K."/>
            <person name="Miller A.N."/>
            <person name="Grigoriev I.V."/>
            <person name="Debuchy R."/>
            <person name="Gladieux P."/>
            <person name="Hiltunen Thoren M."/>
            <person name="Johannesson H."/>
        </authorList>
    </citation>
    <scope>NUCLEOTIDE SEQUENCE</scope>
    <source>
        <strain evidence="2">CBS 141.50</strain>
    </source>
</reference>
<dbReference type="GO" id="GO:0044715">
    <property type="term" value="F:8-oxo-dGDP phosphatase activity"/>
    <property type="evidence" value="ECO:0007669"/>
    <property type="project" value="TreeGrafter"/>
</dbReference>
<dbReference type="GeneID" id="87815812"/>
<evidence type="ECO:0000313" key="3">
    <source>
        <dbReference type="Proteomes" id="UP001302676"/>
    </source>
</evidence>
<organism evidence="2 3">
    <name type="scientific">Dichotomopilus funicola</name>
    <dbReference type="NCBI Taxonomy" id="1934379"/>
    <lineage>
        <taxon>Eukaryota</taxon>
        <taxon>Fungi</taxon>
        <taxon>Dikarya</taxon>
        <taxon>Ascomycota</taxon>
        <taxon>Pezizomycotina</taxon>
        <taxon>Sordariomycetes</taxon>
        <taxon>Sordariomycetidae</taxon>
        <taxon>Sordariales</taxon>
        <taxon>Chaetomiaceae</taxon>
        <taxon>Dichotomopilus</taxon>
    </lineage>
</organism>
<gene>
    <name evidence="2" type="ORF">C8A04DRAFT_24533</name>
</gene>
<dbReference type="InterPro" id="IPR000086">
    <property type="entry name" value="NUDIX_hydrolase_dom"/>
</dbReference>
<dbReference type="AlphaFoldDB" id="A0AAN6ZPU4"/>
<evidence type="ECO:0000259" key="1">
    <source>
        <dbReference type="PROSITE" id="PS51462"/>
    </source>
</evidence>
<keyword evidence="2" id="KW-0378">Hydrolase</keyword>
<dbReference type="RefSeq" id="XP_062640661.1">
    <property type="nucleotide sequence ID" value="XM_062779199.1"/>
</dbReference>
<reference evidence="2" key="2">
    <citation type="submission" date="2023-05" db="EMBL/GenBank/DDBJ databases">
        <authorList>
            <consortium name="Lawrence Berkeley National Laboratory"/>
            <person name="Steindorff A."/>
            <person name="Hensen N."/>
            <person name="Bonometti L."/>
            <person name="Westerberg I."/>
            <person name="Brannstrom I.O."/>
            <person name="Guillou S."/>
            <person name="Cros-Aarteil S."/>
            <person name="Calhoun S."/>
            <person name="Haridas S."/>
            <person name="Kuo A."/>
            <person name="Mondo S."/>
            <person name="Pangilinan J."/>
            <person name="Riley R."/>
            <person name="Labutti K."/>
            <person name="Andreopoulos B."/>
            <person name="Lipzen A."/>
            <person name="Chen C."/>
            <person name="Yanf M."/>
            <person name="Daum C."/>
            <person name="Ng V."/>
            <person name="Clum A."/>
            <person name="Ohm R."/>
            <person name="Martin F."/>
            <person name="Silar P."/>
            <person name="Natvig D."/>
            <person name="Lalanne C."/>
            <person name="Gautier V."/>
            <person name="Ament-Velasquez S.L."/>
            <person name="Kruys A."/>
            <person name="Hutchinson M.I."/>
            <person name="Powell A.J."/>
            <person name="Barry K."/>
            <person name="Miller A.N."/>
            <person name="Grigoriev I.V."/>
            <person name="Debuchy R."/>
            <person name="Gladieux P."/>
            <person name="Thoren M.H."/>
            <person name="Johannesson H."/>
        </authorList>
    </citation>
    <scope>NUCLEOTIDE SEQUENCE</scope>
    <source>
        <strain evidence="2">CBS 141.50</strain>
    </source>
</reference>
<protein>
    <submittedName>
        <fullName evidence="2">NUDIX hydrolase domain-like protein</fullName>
    </submittedName>
</protein>
<dbReference type="Pfam" id="PF00293">
    <property type="entry name" value="NUDIX"/>
    <property type="match status" value="1"/>
</dbReference>
<dbReference type="PANTHER" id="PTHR13622">
    <property type="entry name" value="THIAMIN PYROPHOSPHOKINASE"/>
    <property type="match status" value="1"/>
</dbReference>
<accession>A0AAN6ZPU4</accession>
<dbReference type="Proteomes" id="UP001302676">
    <property type="component" value="Unassembled WGS sequence"/>
</dbReference>
<dbReference type="EMBL" id="MU853556">
    <property type="protein sequence ID" value="KAK4147290.1"/>
    <property type="molecule type" value="Genomic_DNA"/>
</dbReference>
<feature type="domain" description="Nudix hydrolase" evidence="1">
    <location>
        <begin position="143"/>
        <end position="284"/>
    </location>
</feature>
<evidence type="ECO:0000313" key="2">
    <source>
        <dbReference type="EMBL" id="KAK4147290.1"/>
    </source>
</evidence>
<dbReference type="CDD" id="cd03676">
    <property type="entry name" value="NUDIX_Tnr3_like"/>
    <property type="match status" value="1"/>
</dbReference>
<dbReference type="InterPro" id="IPR015797">
    <property type="entry name" value="NUDIX_hydrolase-like_dom_sf"/>
</dbReference>
<dbReference type="PROSITE" id="PS51462">
    <property type="entry name" value="NUDIX"/>
    <property type="match status" value="1"/>
</dbReference>
<dbReference type="SUPFAM" id="SSF55811">
    <property type="entry name" value="Nudix"/>
    <property type="match status" value="1"/>
</dbReference>
<name>A0AAN6ZPU4_9PEZI</name>
<dbReference type="PANTHER" id="PTHR13622:SF8">
    <property type="entry name" value="THIAMIN PYROPHOSPHOKINASE 1"/>
    <property type="match status" value="1"/>
</dbReference>